<dbReference type="EMBL" id="KN833889">
    <property type="protein sequence ID" value="KIK15471.1"/>
    <property type="molecule type" value="Genomic_DNA"/>
</dbReference>
<gene>
    <name evidence="1" type="ORF">PISMIDRAFT_16485</name>
</gene>
<dbReference type="HOGENOM" id="CLU_2688741_0_0_1"/>
<reference evidence="2" key="2">
    <citation type="submission" date="2015-01" db="EMBL/GenBank/DDBJ databases">
        <title>Evolutionary Origins and Diversification of the Mycorrhizal Mutualists.</title>
        <authorList>
            <consortium name="DOE Joint Genome Institute"/>
            <consortium name="Mycorrhizal Genomics Consortium"/>
            <person name="Kohler A."/>
            <person name="Kuo A."/>
            <person name="Nagy L.G."/>
            <person name="Floudas D."/>
            <person name="Copeland A."/>
            <person name="Barry K.W."/>
            <person name="Cichocki N."/>
            <person name="Veneault-Fourrey C."/>
            <person name="LaButti K."/>
            <person name="Lindquist E.A."/>
            <person name="Lipzen A."/>
            <person name="Lundell T."/>
            <person name="Morin E."/>
            <person name="Murat C."/>
            <person name="Riley R."/>
            <person name="Ohm R."/>
            <person name="Sun H."/>
            <person name="Tunlid A."/>
            <person name="Henrissat B."/>
            <person name="Grigoriev I.V."/>
            <person name="Hibbett D.S."/>
            <person name="Martin F."/>
        </authorList>
    </citation>
    <scope>NUCLEOTIDE SEQUENCE [LARGE SCALE GENOMIC DNA]</scope>
    <source>
        <strain evidence="2">441</strain>
    </source>
</reference>
<proteinExistence type="predicted"/>
<keyword evidence="2" id="KW-1185">Reference proteome</keyword>
<reference evidence="1 2" key="1">
    <citation type="submission" date="2014-04" db="EMBL/GenBank/DDBJ databases">
        <authorList>
            <consortium name="DOE Joint Genome Institute"/>
            <person name="Kuo A."/>
            <person name="Kohler A."/>
            <person name="Costa M.D."/>
            <person name="Nagy L.G."/>
            <person name="Floudas D."/>
            <person name="Copeland A."/>
            <person name="Barry K.W."/>
            <person name="Cichocki N."/>
            <person name="Veneault-Fourrey C."/>
            <person name="LaButti K."/>
            <person name="Lindquist E.A."/>
            <person name="Lipzen A."/>
            <person name="Lundell T."/>
            <person name="Morin E."/>
            <person name="Murat C."/>
            <person name="Sun H."/>
            <person name="Tunlid A."/>
            <person name="Henrissat B."/>
            <person name="Grigoriev I.V."/>
            <person name="Hibbett D.S."/>
            <person name="Martin F."/>
            <person name="Nordberg H.P."/>
            <person name="Cantor M.N."/>
            <person name="Hua S.X."/>
        </authorList>
    </citation>
    <scope>NUCLEOTIDE SEQUENCE [LARGE SCALE GENOMIC DNA]</scope>
    <source>
        <strain evidence="1 2">441</strain>
    </source>
</reference>
<dbReference type="Proteomes" id="UP000054018">
    <property type="component" value="Unassembled WGS sequence"/>
</dbReference>
<dbReference type="STRING" id="765257.A0A0C9YFZ2"/>
<protein>
    <submittedName>
        <fullName evidence="1">Uncharacterized protein</fullName>
    </submittedName>
</protein>
<evidence type="ECO:0000313" key="2">
    <source>
        <dbReference type="Proteomes" id="UP000054018"/>
    </source>
</evidence>
<accession>A0A0C9YFZ2</accession>
<evidence type="ECO:0000313" key="1">
    <source>
        <dbReference type="EMBL" id="KIK15471.1"/>
    </source>
</evidence>
<sequence length="74" mass="8290">MVVHEGQRVLRGDELGHVAFVGLTIIMLLEKGMAEWDKDLLLDGCALLERLAHVGMGIVGWCRNQFVKGNYIRP</sequence>
<name>A0A0C9YFZ2_9AGAM</name>
<dbReference type="AlphaFoldDB" id="A0A0C9YFZ2"/>
<organism evidence="1 2">
    <name type="scientific">Pisolithus microcarpus 441</name>
    <dbReference type="NCBI Taxonomy" id="765257"/>
    <lineage>
        <taxon>Eukaryota</taxon>
        <taxon>Fungi</taxon>
        <taxon>Dikarya</taxon>
        <taxon>Basidiomycota</taxon>
        <taxon>Agaricomycotina</taxon>
        <taxon>Agaricomycetes</taxon>
        <taxon>Agaricomycetidae</taxon>
        <taxon>Boletales</taxon>
        <taxon>Sclerodermatineae</taxon>
        <taxon>Pisolithaceae</taxon>
        <taxon>Pisolithus</taxon>
    </lineage>
</organism>